<feature type="domain" description="Thioester" evidence="4">
    <location>
        <begin position="65"/>
        <end position="169"/>
    </location>
</feature>
<dbReference type="InterPro" id="IPR041033">
    <property type="entry name" value="SpaA_PFL_dom_1"/>
</dbReference>
<evidence type="ECO:0000256" key="2">
    <source>
        <dbReference type="SAM" id="Phobius"/>
    </source>
</evidence>
<dbReference type="NCBIfam" id="TIGR03934">
    <property type="entry name" value="TQXA_dom"/>
    <property type="match status" value="1"/>
</dbReference>
<protein>
    <submittedName>
        <fullName evidence="6">Sbs13</fullName>
    </submittedName>
</protein>
<dbReference type="Pfam" id="PF08341">
    <property type="entry name" value="TED"/>
    <property type="match status" value="1"/>
</dbReference>
<dbReference type="InterPro" id="IPR013552">
    <property type="entry name" value="Thioester_dom"/>
</dbReference>
<keyword evidence="2" id="KW-0812">Transmembrane</keyword>
<dbReference type="EMBL" id="GQ497727">
    <property type="protein sequence ID" value="ACX81328.1"/>
    <property type="molecule type" value="Genomic_DNA"/>
</dbReference>
<dbReference type="CDD" id="cd00222">
    <property type="entry name" value="CollagenBindB"/>
    <property type="match status" value="4"/>
</dbReference>
<keyword evidence="2" id="KW-1133">Transmembrane helix</keyword>
<feature type="compositionally biased region" description="Basic and acidic residues" evidence="1">
    <location>
        <begin position="731"/>
        <end position="741"/>
    </location>
</feature>
<dbReference type="InterPro" id="IPR013783">
    <property type="entry name" value="Ig-like_fold"/>
</dbReference>
<reference evidence="6" key="1">
    <citation type="journal article" date="2009" name="J. Bacteriol.">
        <title>A collagen-binding adhesin, Acb, and ten other putative MSCRAMM and pilus family proteins of Streptococcus gallolyticus subsp. gallolyticus (Streptococcus bovis Group, biotype I).</title>
        <authorList>
            <person name="Sillanpaa J."/>
            <person name="Nallapareddy S.R."/>
            <person name="Qin X."/>
            <person name="Singh K.V."/>
            <person name="Muzny D.M."/>
            <person name="Kovar C.L."/>
            <person name="Nazareth L.V."/>
            <person name="Gibbs R.A."/>
            <person name="Ferraro M.J."/>
            <person name="Steckelberg J.M."/>
            <person name="Weinstock G.M."/>
            <person name="Murray B.E."/>
        </authorList>
    </citation>
    <scope>NUCLEOTIDE SEQUENCE</scope>
    <source>
        <strain evidence="6">TX20005</strain>
    </source>
</reference>
<dbReference type="Gene3D" id="2.60.40.10">
    <property type="entry name" value="Immunoglobulins"/>
    <property type="match status" value="1"/>
</dbReference>
<proteinExistence type="predicted"/>
<feature type="domain" description="CNA-B" evidence="3">
    <location>
        <begin position="211"/>
        <end position="301"/>
    </location>
</feature>
<feature type="domain" description="SpaA-like prealbumin fold" evidence="5">
    <location>
        <begin position="595"/>
        <end position="687"/>
    </location>
</feature>
<evidence type="ECO:0000313" key="6">
    <source>
        <dbReference type="EMBL" id="ACX81328.1"/>
    </source>
</evidence>
<feature type="domain" description="CNA-B" evidence="3">
    <location>
        <begin position="400"/>
        <end position="482"/>
    </location>
</feature>
<feature type="region of interest" description="Disordered" evidence="1">
    <location>
        <begin position="700"/>
        <end position="748"/>
    </location>
</feature>
<dbReference type="Gene3D" id="2.60.40.1140">
    <property type="entry name" value="Collagen-binding surface protein Cna, B-type domain"/>
    <property type="match status" value="4"/>
</dbReference>
<dbReference type="NCBIfam" id="NF012162">
    <property type="entry name" value="surf_Nterm_1"/>
    <property type="match status" value="1"/>
</dbReference>
<dbReference type="Pfam" id="PF17802">
    <property type="entry name" value="SpaA"/>
    <property type="match status" value="1"/>
</dbReference>
<keyword evidence="2" id="KW-0472">Membrane</keyword>
<feature type="transmembrane region" description="Helical" evidence="2">
    <location>
        <begin position="751"/>
        <end position="771"/>
    </location>
</feature>
<organism evidence="6">
    <name type="scientific">Streptococcus gallolyticus</name>
    <name type="common">Streptococcus bovis biotype I</name>
    <dbReference type="NCBI Taxonomy" id="53354"/>
    <lineage>
        <taxon>Bacteria</taxon>
        <taxon>Bacillati</taxon>
        <taxon>Bacillota</taxon>
        <taxon>Bacilli</taxon>
        <taxon>Lactobacillales</taxon>
        <taxon>Streptococcaceae</taxon>
        <taxon>Streptococcus</taxon>
    </lineage>
</organism>
<dbReference type="SUPFAM" id="SSF49478">
    <property type="entry name" value="Cna protein B-type domain"/>
    <property type="match status" value="4"/>
</dbReference>
<feature type="domain" description="CNA-B" evidence="3">
    <location>
        <begin position="491"/>
        <end position="579"/>
    </location>
</feature>
<dbReference type="AlphaFoldDB" id="D0UFC3"/>
<feature type="domain" description="CNA-B" evidence="3">
    <location>
        <begin position="310"/>
        <end position="392"/>
    </location>
</feature>
<evidence type="ECO:0000256" key="1">
    <source>
        <dbReference type="SAM" id="MobiDB-lite"/>
    </source>
</evidence>
<gene>
    <name evidence="6" type="primary">sbs13</name>
</gene>
<dbReference type="Gene3D" id="1.10.150.480">
    <property type="match status" value="1"/>
</dbReference>
<feature type="compositionally biased region" description="Polar residues" evidence="1">
    <location>
        <begin position="395"/>
        <end position="406"/>
    </location>
</feature>
<dbReference type="GeneID" id="57920785"/>
<evidence type="ECO:0000259" key="5">
    <source>
        <dbReference type="Pfam" id="PF17802"/>
    </source>
</evidence>
<dbReference type="InterPro" id="IPR008454">
    <property type="entry name" value="Collagen-bd_Cna-like_B-typ_dom"/>
</dbReference>
<sequence>MKKLFTILFVLLSVLCFLGGEKGVLAESNSLETFRGYVNNDGKSSESRLGINNIYIDDNSQTIVGYCFNIKKQYPSMYGDRYTKYTNVTAEQMKENSSSTLEDAVLYDSVMKVLYNGYPNNGSSIQQKYQLTDDQFRGITQLVIWKFTDSYTGYSFSSDNLENAYNELSNVSQLTYPSNFKLNLYLSTNPYVQNLMAVEMLPENQTEYTSVSVNKVWDDANNQDGQRSSEVTVQLLANGVEVSGQQLVLSDANGWNGTFENLDKYDSDNVLIDYTVKEVTDLSGYQSVVSGSDNNYTITNTHVPEVINLSGTKTWDDNNNQDGIRPESIVVHLLANGVDTGQTKEVSQTDNWTYQFENLPKYQNGQEIVYTVSEDSVGGYETIISGFNITNSHTPETTEVSGTKTWNDNDDQDGKRPDSITVNLLANGTKVASQEVTADTNWTYTFSNLAKYANGSAITYTVTEDSVDNYTTTINGYDITNSYTPGKTSLTVTKIWDDSDDQDGLRPNSIDVQLYANGKKSGDVVTLTAADNWTYTWTNLAEKANKKDIVYSVKEVTEVDGYTTTEGKVENGNVTITNTHVPVIPEEPEDPKTTDVTFSKVEVNGSAELPGASLKVVSGETADGQIATDAKTGENLAWTSGDTAKVFSLSEGTYTMVESQAPAGYELAESITFRVTADGQVEVKGTDGSWTVQADATIKMEDAKTPVIPEKPQSNTPTVDDPTTPSSNSDKQSEKKQEKKSLLPSTGDSSGLGLMMIGPALVLSVIFGFVYKAKRAKA</sequence>
<dbReference type="RefSeq" id="WP_043878605.1">
    <property type="nucleotide sequence ID" value="NZ_OZ254912.1"/>
</dbReference>
<evidence type="ECO:0000259" key="4">
    <source>
        <dbReference type="Pfam" id="PF08341"/>
    </source>
</evidence>
<accession>D0UFC3</accession>
<feature type="compositionally biased region" description="Low complexity" evidence="1">
    <location>
        <begin position="714"/>
        <end position="730"/>
    </location>
</feature>
<dbReference type="Pfam" id="PF05738">
    <property type="entry name" value="Cna_B"/>
    <property type="match status" value="4"/>
</dbReference>
<dbReference type="InterPro" id="IPR023849">
    <property type="entry name" value="TQXA_dom"/>
</dbReference>
<evidence type="ECO:0000259" key="3">
    <source>
        <dbReference type="Pfam" id="PF05738"/>
    </source>
</evidence>
<name>D0UFC3_STRGY</name>
<feature type="region of interest" description="Disordered" evidence="1">
    <location>
        <begin position="395"/>
        <end position="416"/>
    </location>
</feature>